<feature type="transmembrane region" description="Helical" evidence="9">
    <location>
        <begin position="503"/>
        <end position="522"/>
    </location>
</feature>
<keyword evidence="11" id="KW-1185">Reference proteome</keyword>
<feature type="region of interest" description="Disordered" evidence="8">
    <location>
        <begin position="635"/>
        <end position="666"/>
    </location>
</feature>
<sequence>MSVPEREGTKSQIPSEPLLSSSSASPCSTGSSESSFASSSSSLRVNKSTATNDKKFAAPKAKVMFEGSTIKSNDGQGNGVRHKTRQEKKYRGFDNQLGGYSRTGLTPLTPLTPIQKGSEPEGKRLSQQGSILARQAFSSPNLKALHDSNYERARLLELYRLHAMQQGQNYVDPFYRELNPSTRSKKSKPVWSLNQPLPHVLDPALTRKMQQKSADAKFQASFSRPPSAAGSADVSRATSTSSLSEWKRAFRRATSSRKLTDLEAQRPAPSDPDVKTSKIHIGAEGPITNMNFKGQHNAEFTLGGDSYQNSIKDISVDPPIPVNESAPTRNEIEVGPTISNPDIGRPLSEDAEPMTFPNFWAKIRYKMREPFSEFLGTLILVIFGVGGNLQATVTKGAGGSYESLSFAWGFGCMLGVYVAGGVSGGHVNPAVTISMAIFRKFPWRKVPVYIFAQIVGAFFGGAMAYGYFWSSITKFEGGPHIRTAASGGCLFTNPKPYVTWRNAFFDEFIGAAILVGCLMALLDDSNAPPTNGMTALIVGFLVAAIGMALGYQTSFTINPARDLGPRIFASMIGYGPHAFHLTHWWWTWGTWGGPIAGGITGALVYDVFIFTGCESPINYPDNGYVEHRVKAILRREPDMQSRPETPETEIDRSSNSEAPVSDTKLG</sequence>
<feature type="compositionally biased region" description="Basic and acidic residues" evidence="8">
    <location>
        <begin position="635"/>
        <end position="654"/>
    </location>
</feature>
<dbReference type="NCBIfam" id="TIGR00861">
    <property type="entry name" value="MIP"/>
    <property type="match status" value="1"/>
</dbReference>
<dbReference type="AlphaFoldDB" id="A0A1G4JNL6"/>
<accession>A0A1G4JNL6</accession>
<dbReference type="Gene3D" id="1.20.1080.10">
    <property type="entry name" value="Glycerol uptake facilitator protein"/>
    <property type="match status" value="1"/>
</dbReference>
<feature type="region of interest" description="Disordered" evidence="8">
    <location>
        <begin position="208"/>
        <end position="277"/>
    </location>
</feature>
<proteinExistence type="inferred from homology"/>
<dbReference type="InterPro" id="IPR050363">
    <property type="entry name" value="MIP/Aquaporin"/>
</dbReference>
<dbReference type="InterPro" id="IPR000425">
    <property type="entry name" value="MIP"/>
</dbReference>
<dbReference type="InterPro" id="IPR023271">
    <property type="entry name" value="Aquaporin-like"/>
</dbReference>
<evidence type="ECO:0000256" key="6">
    <source>
        <dbReference type="ARBA" id="ARBA00022989"/>
    </source>
</evidence>
<keyword evidence="6 9" id="KW-1133">Transmembrane helix</keyword>
<evidence type="ECO:0000256" key="4">
    <source>
        <dbReference type="ARBA" id="ARBA00022692"/>
    </source>
</evidence>
<gene>
    <name evidence="10" type="ORF">LADA_0F15588G</name>
</gene>
<evidence type="ECO:0000256" key="9">
    <source>
        <dbReference type="SAM" id="Phobius"/>
    </source>
</evidence>
<feature type="transmembrane region" description="Helical" evidence="9">
    <location>
        <begin position="405"/>
        <end position="427"/>
    </location>
</feature>
<dbReference type="InterPro" id="IPR022357">
    <property type="entry name" value="MIP_CS"/>
</dbReference>
<feature type="region of interest" description="Disordered" evidence="8">
    <location>
        <begin position="1"/>
        <end position="122"/>
    </location>
</feature>
<dbReference type="CDD" id="cd00333">
    <property type="entry name" value="MIP"/>
    <property type="match status" value="1"/>
</dbReference>
<feature type="compositionally biased region" description="Low complexity" evidence="8">
    <location>
        <begin position="11"/>
        <end position="42"/>
    </location>
</feature>
<keyword evidence="4 9" id="KW-0812">Transmembrane</keyword>
<dbReference type="SUPFAM" id="SSF81338">
    <property type="entry name" value="Aquaporin-like"/>
    <property type="match status" value="1"/>
</dbReference>
<dbReference type="PROSITE" id="PS00221">
    <property type="entry name" value="MIP"/>
    <property type="match status" value="1"/>
</dbReference>
<evidence type="ECO:0000256" key="7">
    <source>
        <dbReference type="ARBA" id="ARBA00023136"/>
    </source>
</evidence>
<evidence type="ECO:0000256" key="1">
    <source>
        <dbReference type="ARBA" id="ARBA00004141"/>
    </source>
</evidence>
<reference evidence="10 11" key="1">
    <citation type="submission" date="2016-03" db="EMBL/GenBank/DDBJ databases">
        <authorList>
            <person name="Devillers H."/>
        </authorList>
    </citation>
    <scope>NUCLEOTIDE SEQUENCE [LARGE SCALE GENOMIC DNA]</scope>
    <source>
        <strain evidence="10">CBS 10888</strain>
    </source>
</reference>
<dbReference type="PANTHER" id="PTHR43829">
    <property type="entry name" value="AQUAPORIN OR AQUAGLYCEROPORIN RELATED"/>
    <property type="match status" value="1"/>
</dbReference>
<evidence type="ECO:0000256" key="8">
    <source>
        <dbReference type="SAM" id="MobiDB-lite"/>
    </source>
</evidence>
<keyword evidence="7 9" id="KW-0472">Membrane</keyword>
<dbReference type="GO" id="GO:0015254">
    <property type="term" value="F:glycerol channel activity"/>
    <property type="evidence" value="ECO:0007669"/>
    <property type="project" value="EnsemblFungi"/>
</dbReference>
<dbReference type="OrthoDB" id="3222at2759"/>
<organism evidence="10 11">
    <name type="scientific">Lachancea dasiensis</name>
    <dbReference type="NCBI Taxonomy" id="1072105"/>
    <lineage>
        <taxon>Eukaryota</taxon>
        <taxon>Fungi</taxon>
        <taxon>Dikarya</taxon>
        <taxon>Ascomycota</taxon>
        <taxon>Saccharomycotina</taxon>
        <taxon>Saccharomycetes</taxon>
        <taxon>Saccharomycetales</taxon>
        <taxon>Saccharomycetaceae</taxon>
        <taxon>Lachancea</taxon>
    </lineage>
</organism>
<keyword evidence="5" id="KW-0677">Repeat</keyword>
<evidence type="ECO:0000313" key="10">
    <source>
        <dbReference type="EMBL" id="SCU92283.1"/>
    </source>
</evidence>
<protein>
    <submittedName>
        <fullName evidence="10">LADA_0F15588g1_1</fullName>
    </submittedName>
</protein>
<keyword evidence="3" id="KW-0813">Transport</keyword>
<comment type="similarity">
    <text evidence="2">Belongs to the MIP/aquaporin (TC 1.A.8) family.</text>
</comment>
<dbReference type="GO" id="GO:0005886">
    <property type="term" value="C:plasma membrane"/>
    <property type="evidence" value="ECO:0007669"/>
    <property type="project" value="TreeGrafter"/>
</dbReference>
<feature type="transmembrane region" description="Helical" evidence="9">
    <location>
        <begin position="534"/>
        <end position="551"/>
    </location>
</feature>
<name>A0A1G4JNL6_9SACH</name>
<evidence type="ECO:0000256" key="5">
    <source>
        <dbReference type="ARBA" id="ARBA00022737"/>
    </source>
</evidence>
<feature type="transmembrane region" description="Helical" evidence="9">
    <location>
        <begin position="374"/>
        <end position="393"/>
    </location>
</feature>
<dbReference type="Proteomes" id="UP000190274">
    <property type="component" value="Chromosome F"/>
</dbReference>
<evidence type="ECO:0000256" key="3">
    <source>
        <dbReference type="ARBA" id="ARBA00022448"/>
    </source>
</evidence>
<dbReference type="STRING" id="1266660.A0A1G4JNL6"/>
<dbReference type="Pfam" id="PF00230">
    <property type="entry name" value="MIP"/>
    <property type="match status" value="1"/>
</dbReference>
<dbReference type="GO" id="GO:0015250">
    <property type="term" value="F:water channel activity"/>
    <property type="evidence" value="ECO:0007669"/>
    <property type="project" value="TreeGrafter"/>
</dbReference>
<dbReference type="PRINTS" id="PR00783">
    <property type="entry name" value="MINTRINSICP"/>
</dbReference>
<evidence type="ECO:0000313" key="11">
    <source>
        <dbReference type="Proteomes" id="UP000190274"/>
    </source>
</evidence>
<dbReference type="EMBL" id="LT598458">
    <property type="protein sequence ID" value="SCU92283.1"/>
    <property type="molecule type" value="Genomic_DNA"/>
</dbReference>
<comment type="subcellular location">
    <subcellularLocation>
        <location evidence="1">Membrane</location>
        <topology evidence="1">Multi-pass membrane protein</topology>
    </subcellularLocation>
</comment>
<dbReference type="FunFam" id="1.20.1080.10:FF:000022">
    <property type="entry name" value="MIP aquaporin"/>
    <property type="match status" value="1"/>
</dbReference>
<feature type="transmembrane region" description="Helical" evidence="9">
    <location>
        <begin position="448"/>
        <end position="468"/>
    </location>
</feature>
<dbReference type="PANTHER" id="PTHR43829:SF9">
    <property type="entry name" value="AQUAPORIN-9"/>
    <property type="match status" value="1"/>
</dbReference>
<evidence type="ECO:0000256" key="2">
    <source>
        <dbReference type="ARBA" id="ARBA00006175"/>
    </source>
</evidence>